<proteinExistence type="predicted"/>
<reference evidence="5 6" key="1">
    <citation type="journal article" date="2015" name="Nature">
        <title>rRNA introns, odd ribosomes, and small enigmatic genomes across a large radiation of phyla.</title>
        <authorList>
            <person name="Brown C.T."/>
            <person name="Hug L.A."/>
            <person name="Thomas B.C."/>
            <person name="Sharon I."/>
            <person name="Castelle C.J."/>
            <person name="Singh A."/>
            <person name="Wilkins M.J."/>
            <person name="Williams K.H."/>
            <person name="Banfield J.F."/>
        </authorList>
    </citation>
    <scope>NUCLEOTIDE SEQUENCE [LARGE SCALE GENOMIC DNA]</scope>
</reference>
<evidence type="ECO:0000313" key="6">
    <source>
        <dbReference type="Proteomes" id="UP000034881"/>
    </source>
</evidence>
<gene>
    <name evidence="5" type="ORF">UT77_C0001G0178</name>
</gene>
<dbReference type="GO" id="GO:0071555">
    <property type="term" value="P:cell wall organization"/>
    <property type="evidence" value="ECO:0007669"/>
    <property type="project" value="TreeGrafter"/>
</dbReference>
<evidence type="ECO:0000256" key="2">
    <source>
        <dbReference type="ARBA" id="ARBA00023136"/>
    </source>
</evidence>
<dbReference type="Pfam" id="PF03717">
    <property type="entry name" value="PBP_dimer"/>
    <property type="match status" value="1"/>
</dbReference>
<evidence type="ECO:0000256" key="1">
    <source>
        <dbReference type="ARBA" id="ARBA00004370"/>
    </source>
</evidence>
<dbReference type="PATRIC" id="fig|1618431.3.peg.180"/>
<organism evidence="5 6">
    <name type="scientific">Candidatus Daviesbacteria bacterium GW2011_GWC2_40_12</name>
    <dbReference type="NCBI Taxonomy" id="1618431"/>
    <lineage>
        <taxon>Bacteria</taxon>
        <taxon>Candidatus Daviesiibacteriota</taxon>
    </lineage>
</organism>
<dbReference type="InterPro" id="IPR036138">
    <property type="entry name" value="PBP_dimer_sf"/>
</dbReference>
<name>A0A0G0TXK7_9BACT</name>
<dbReference type="InterPro" id="IPR001460">
    <property type="entry name" value="PCN-bd_Tpept"/>
</dbReference>
<dbReference type="Proteomes" id="UP000034881">
    <property type="component" value="Unassembled WGS sequence"/>
</dbReference>
<dbReference type="Gene3D" id="3.90.1310.10">
    <property type="entry name" value="Penicillin-binding protein 2a (Domain 2)"/>
    <property type="match status" value="1"/>
</dbReference>
<feature type="domain" description="Penicillin-binding protein transpeptidase" evidence="3">
    <location>
        <begin position="249"/>
        <end position="554"/>
    </location>
</feature>
<evidence type="ECO:0000259" key="4">
    <source>
        <dbReference type="Pfam" id="PF03717"/>
    </source>
</evidence>
<dbReference type="SUPFAM" id="SSF56519">
    <property type="entry name" value="Penicillin binding protein dimerisation domain"/>
    <property type="match status" value="1"/>
</dbReference>
<comment type="subcellular location">
    <subcellularLocation>
        <location evidence="1">Membrane</location>
    </subcellularLocation>
</comment>
<dbReference type="Gene3D" id="3.40.710.10">
    <property type="entry name" value="DD-peptidase/beta-lactamase superfamily"/>
    <property type="match status" value="1"/>
</dbReference>
<comment type="caution">
    <text evidence="5">The sequence shown here is derived from an EMBL/GenBank/DDBJ whole genome shotgun (WGS) entry which is preliminary data.</text>
</comment>
<evidence type="ECO:0000313" key="5">
    <source>
        <dbReference type="EMBL" id="KKR42727.1"/>
    </source>
</evidence>
<sequence>MRIFWVKTILLFFLFAICIRLFYWQVVRAEFLQSQAENQHYKNTKIEAVRGNILFADGSILTSSNPAFSLYGLPKQLDDEQKVTTAYLLAKVLTGKQEEVDGLAKEITNKLSQDLYWVLLKRNISPDQKKQIEQLNLKGVEFEGSSVRFYPEGSSAAHLLGFVVPDTKDAGASKGYFGLEGYFNGELKGISGLLRNERDALGLPILIGNFLESQASNGKSLILNVNQTVQFIVEESLRAGIKKYGAKSGSVVVMDPKTGGILALAAYPSYDPLTYYDFPKEYFRNPIVADQYEPGSTFKVLVLAAALNEGLIRPDTKCDICSGPVSISGFTIRTWNNKYYADTTMKDVIVHSDNTGMVFAGKKIGLDKFYSYLENFGFGQPTNIDLQDEASPDIRVKEAWREIDLATASFGQGIAVTPVQMVRAISAIANGGNLMEPHVVSKVLSDDGKSVYEIKPKSKQVLKPAVAQQVMEMMVAAVQEGESKFVKPKGFKIAGKTGTAQIPVAGHYDPNKTIASFVGFAPADDPKFVMLVRYDEPSSSIFGSETAAPTFFEIAKQLLLYYKIAPSE</sequence>
<keyword evidence="2" id="KW-0472">Membrane</keyword>
<keyword evidence="5" id="KW-0808">Transferase</keyword>
<evidence type="ECO:0000259" key="3">
    <source>
        <dbReference type="Pfam" id="PF00905"/>
    </source>
</evidence>
<dbReference type="EMBL" id="LBYB01000001">
    <property type="protein sequence ID" value="KKR42727.1"/>
    <property type="molecule type" value="Genomic_DNA"/>
</dbReference>
<dbReference type="InterPro" id="IPR005311">
    <property type="entry name" value="PBP_dimer"/>
</dbReference>
<dbReference type="InterPro" id="IPR012338">
    <property type="entry name" value="Beta-lactam/transpept-like"/>
</dbReference>
<dbReference type="GO" id="GO:0005886">
    <property type="term" value="C:plasma membrane"/>
    <property type="evidence" value="ECO:0007669"/>
    <property type="project" value="TreeGrafter"/>
</dbReference>
<dbReference type="Pfam" id="PF00905">
    <property type="entry name" value="Transpeptidase"/>
    <property type="match status" value="1"/>
</dbReference>
<accession>A0A0G0TXK7</accession>
<dbReference type="Gene3D" id="3.30.450.330">
    <property type="match status" value="1"/>
</dbReference>
<dbReference type="AlphaFoldDB" id="A0A0G0TXK7"/>
<dbReference type="GO" id="GO:0008658">
    <property type="term" value="F:penicillin binding"/>
    <property type="evidence" value="ECO:0007669"/>
    <property type="project" value="InterPro"/>
</dbReference>
<dbReference type="SUPFAM" id="SSF56601">
    <property type="entry name" value="beta-lactamase/transpeptidase-like"/>
    <property type="match status" value="1"/>
</dbReference>
<protein>
    <submittedName>
        <fullName evidence="5">Peptidoglycan glycosyltransferase</fullName>
    </submittedName>
</protein>
<dbReference type="GO" id="GO:0016740">
    <property type="term" value="F:transferase activity"/>
    <property type="evidence" value="ECO:0007669"/>
    <property type="project" value="UniProtKB-KW"/>
</dbReference>
<dbReference type="InterPro" id="IPR050515">
    <property type="entry name" value="Beta-lactam/transpept"/>
</dbReference>
<dbReference type="PANTHER" id="PTHR30627">
    <property type="entry name" value="PEPTIDOGLYCAN D,D-TRANSPEPTIDASE"/>
    <property type="match status" value="1"/>
</dbReference>
<dbReference type="PANTHER" id="PTHR30627:SF1">
    <property type="entry name" value="PEPTIDOGLYCAN D,D-TRANSPEPTIDASE FTSI"/>
    <property type="match status" value="1"/>
</dbReference>
<feature type="domain" description="Penicillin-binding protein dimerisation" evidence="4">
    <location>
        <begin position="46"/>
        <end position="203"/>
    </location>
</feature>